<keyword evidence="2" id="KW-1185">Reference proteome</keyword>
<dbReference type="AlphaFoldDB" id="A0A6N9YL69"/>
<name>A0A6N9YL69_9ACTN</name>
<comment type="caution">
    <text evidence="1">The sequence shown here is derived from an EMBL/GenBank/DDBJ whole genome shotgun (WGS) entry which is preliminary data.</text>
</comment>
<gene>
    <name evidence="1" type="ORF">G1H11_10135</name>
</gene>
<dbReference type="Gene3D" id="2.60.290.11">
    <property type="entry name" value="TM1070-like"/>
    <property type="match status" value="1"/>
</dbReference>
<dbReference type="InterPro" id="IPR009794">
    <property type="entry name" value="ASRT"/>
</dbReference>
<accession>A0A6N9YL69</accession>
<organism evidence="1 2">
    <name type="scientific">Phytoactinopolyspora alkaliphila</name>
    <dbReference type="NCBI Taxonomy" id="1783498"/>
    <lineage>
        <taxon>Bacteria</taxon>
        <taxon>Bacillati</taxon>
        <taxon>Actinomycetota</taxon>
        <taxon>Actinomycetes</taxon>
        <taxon>Jiangellales</taxon>
        <taxon>Jiangellaceae</taxon>
        <taxon>Phytoactinopolyspora</taxon>
    </lineage>
</organism>
<evidence type="ECO:0008006" key="3">
    <source>
        <dbReference type="Google" id="ProtNLM"/>
    </source>
</evidence>
<sequence>MVWHVPDCFLPSRSSGSAKSHEAFCVLNVSPTDTAELSFTFYFADRAALSSRAELPPSRNVHFRTDQPEMIGVQLPTDVPYACRIASNVPVTVQYSRLDAQEGYALMTTNAIPVG</sequence>
<reference evidence="1 2" key="1">
    <citation type="submission" date="2020-02" db="EMBL/GenBank/DDBJ databases">
        <authorList>
            <person name="Li X.-J."/>
            <person name="Feng X.-M."/>
        </authorList>
    </citation>
    <scope>NUCLEOTIDE SEQUENCE [LARGE SCALE GENOMIC DNA]</scope>
    <source>
        <strain evidence="1 2">CGMCC 4.7225</strain>
    </source>
</reference>
<dbReference type="InterPro" id="IPR036698">
    <property type="entry name" value="TM1070-like_sf"/>
</dbReference>
<dbReference type="EMBL" id="JAAGOB010000005">
    <property type="protein sequence ID" value="NED95670.1"/>
    <property type="molecule type" value="Genomic_DNA"/>
</dbReference>
<dbReference type="Proteomes" id="UP000469185">
    <property type="component" value="Unassembled WGS sequence"/>
</dbReference>
<dbReference type="SUPFAM" id="SSF89232">
    <property type="entry name" value="Hypothetical protein TM1070"/>
    <property type="match status" value="1"/>
</dbReference>
<evidence type="ECO:0000313" key="1">
    <source>
        <dbReference type="EMBL" id="NED95670.1"/>
    </source>
</evidence>
<proteinExistence type="predicted"/>
<evidence type="ECO:0000313" key="2">
    <source>
        <dbReference type="Proteomes" id="UP000469185"/>
    </source>
</evidence>
<dbReference type="Pfam" id="PF07100">
    <property type="entry name" value="ASRT"/>
    <property type="match status" value="1"/>
</dbReference>
<protein>
    <recommendedName>
        <fullName evidence="3">Sensory rhodopsin transducer</fullName>
    </recommendedName>
</protein>